<proteinExistence type="predicted"/>
<reference evidence="1 2" key="1">
    <citation type="submission" date="2018-06" db="EMBL/GenBank/DDBJ databases">
        <title>A transcriptomic atlas of mushroom development highlights an independent origin of complex multicellularity.</title>
        <authorList>
            <consortium name="DOE Joint Genome Institute"/>
            <person name="Krizsan K."/>
            <person name="Almasi E."/>
            <person name="Merenyi Z."/>
            <person name="Sahu N."/>
            <person name="Viragh M."/>
            <person name="Koszo T."/>
            <person name="Mondo S."/>
            <person name="Kiss B."/>
            <person name="Balint B."/>
            <person name="Kues U."/>
            <person name="Barry K."/>
            <person name="Hegedus J.C."/>
            <person name="Henrissat B."/>
            <person name="Johnson J."/>
            <person name="Lipzen A."/>
            <person name="Ohm R."/>
            <person name="Nagy I."/>
            <person name="Pangilinan J."/>
            <person name="Yan J."/>
            <person name="Xiong Y."/>
            <person name="Grigoriev I.V."/>
            <person name="Hibbett D.S."/>
            <person name="Nagy L.G."/>
        </authorList>
    </citation>
    <scope>NUCLEOTIDE SEQUENCE [LARGE SCALE GENOMIC DNA]</scope>
    <source>
        <strain evidence="1 2">SZMC22713</strain>
    </source>
</reference>
<dbReference type="VEuPathDB" id="FungiDB:BD410DRAFT_585255"/>
<dbReference type="AlphaFoldDB" id="A0A4Y7PPU5"/>
<name>A0A4Y7PPU5_9AGAM</name>
<gene>
    <name evidence="1" type="ORF">BD410DRAFT_585255</name>
</gene>
<dbReference type="OrthoDB" id="3139821at2759"/>
<accession>A0A4Y7PPU5</accession>
<keyword evidence="2" id="KW-1185">Reference proteome</keyword>
<organism evidence="1 2">
    <name type="scientific">Rickenella mellea</name>
    <dbReference type="NCBI Taxonomy" id="50990"/>
    <lineage>
        <taxon>Eukaryota</taxon>
        <taxon>Fungi</taxon>
        <taxon>Dikarya</taxon>
        <taxon>Basidiomycota</taxon>
        <taxon>Agaricomycotina</taxon>
        <taxon>Agaricomycetes</taxon>
        <taxon>Hymenochaetales</taxon>
        <taxon>Rickenellaceae</taxon>
        <taxon>Rickenella</taxon>
    </lineage>
</organism>
<sequence>MGVDRTIRGFRTGPPFRCMQACEVRSLPSPSEIAETKMRRSFRFTVSVYDRHWIQDGKPDRMDPATEFPSKFCALISRMTAMNQFEFTIPEEACFQFEKSFFAHSISLPSVTNLILSPFTEWVVHCCPAVVEISTSRKNWLHSKRGHESEV</sequence>
<evidence type="ECO:0000313" key="2">
    <source>
        <dbReference type="Proteomes" id="UP000294933"/>
    </source>
</evidence>
<dbReference type="Proteomes" id="UP000294933">
    <property type="component" value="Unassembled WGS sequence"/>
</dbReference>
<protein>
    <submittedName>
        <fullName evidence="1">Uncharacterized protein</fullName>
    </submittedName>
</protein>
<dbReference type="EMBL" id="ML170229">
    <property type="protein sequence ID" value="TDL17056.1"/>
    <property type="molecule type" value="Genomic_DNA"/>
</dbReference>
<evidence type="ECO:0000313" key="1">
    <source>
        <dbReference type="EMBL" id="TDL17056.1"/>
    </source>
</evidence>